<dbReference type="AlphaFoldDB" id="A0A4R0JYU4"/>
<evidence type="ECO:0000256" key="4">
    <source>
        <dbReference type="ARBA" id="ARBA00023163"/>
    </source>
</evidence>
<keyword evidence="2" id="KW-0805">Transcription regulation</keyword>
<dbReference type="InterPro" id="IPR036388">
    <property type="entry name" value="WH-like_DNA-bd_sf"/>
</dbReference>
<dbReference type="PANTHER" id="PTHR30346:SF0">
    <property type="entry name" value="HCA OPERON TRANSCRIPTIONAL ACTIVATOR HCAR"/>
    <property type="match status" value="1"/>
</dbReference>
<comment type="similarity">
    <text evidence="1">Belongs to the LysR transcriptional regulatory family.</text>
</comment>
<dbReference type="Gene3D" id="3.40.190.10">
    <property type="entry name" value="Periplasmic binding protein-like II"/>
    <property type="match status" value="2"/>
</dbReference>
<gene>
    <name evidence="6" type="ORF">E0H75_03220</name>
</gene>
<dbReference type="Proteomes" id="UP000293342">
    <property type="component" value="Unassembled WGS sequence"/>
</dbReference>
<dbReference type="InterPro" id="IPR005119">
    <property type="entry name" value="LysR_subst-bd"/>
</dbReference>
<dbReference type="GO" id="GO:0003700">
    <property type="term" value="F:DNA-binding transcription factor activity"/>
    <property type="evidence" value="ECO:0007669"/>
    <property type="project" value="InterPro"/>
</dbReference>
<dbReference type="InterPro" id="IPR036390">
    <property type="entry name" value="WH_DNA-bd_sf"/>
</dbReference>
<dbReference type="SUPFAM" id="SSF46785">
    <property type="entry name" value="Winged helix' DNA-binding domain"/>
    <property type="match status" value="1"/>
</dbReference>
<comment type="caution">
    <text evidence="6">The sequence shown here is derived from an EMBL/GenBank/DDBJ whole genome shotgun (WGS) entry which is preliminary data.</text>
</comment>
<dbReference type="InterPro" id="IPR000847">
    <property type="entry name" value="LysR_HTH_N"/>
</dbReference>
<accession>A0A4R0JYU4</accession>
<dbReference type="Pfam" id="PF03466">
    <property type="entry name" value="LysR_substrate"/>
    <property type="match status" value="1"/>
</dbReference>
<name>A0A4R0JYU4_9ACTN</name>
<dbReference type="GO" id="GO:0032993">
    <property type="term" value="C:protein-DNA complex"/>
    <property type="evidence" value="ECO:0007669"/>
    <property type="project" value="TreeGrafter"/>
</dbReference>
<dbReference type="OrthoDB" id="3181812at2"/>
<sequence length="314" mass="34191">MYREFTMADIELRELTLFMVLAEELHFGRTAERLGLTTSRASQTLRALERKLGGRRLFDRTSRVVTLTAAGQALHDELAPIVTDLDNALARARGRAAGPGLIRIGVLNAASGSLVLNEAVRLFEQSYDGAEVRLVATPLTDRLGPLRRREVDLSVTRLPLDQSDIVIGPLLSRGDPRVVMVAVDHPLASRSQVSVEDLADYPVRRPADPPELAEASCPTHTPSGRPIVSADVHVNDSSELLLLIAQGRLVHPTVAPFAEHFRHPDIAIIPIEDLPASSTALAWLRGYQHPARDAFLATVEDVVRSHPHLAGTSA</sequence>
<evidence type="ECO:0000256" key="3">
    <source>
        <dbReference type="ARBA" id="ARBA00023125"/>
    </source>
</evidence>
<dbReference type="Gene3D" id="1.10.10.10">
    <property type="entry name" value="Winged helix-like DNA-binding domain superfamily/Winged helix DNA-binding domain"/>
    <property type="match status" value="1"/>
</dbReference>
<dbReference type="RefSeq" id="WP_131511506.1">
    <property type="nucleotide sequence ID" value="NZ_SJKD01000001.1"/>
</dbReference>
<dbReference type="GO" id="GO:0003677">
    <property type="term" value="F:DNA binding"/>
    <property type="evidence" value="ECO:0007669"/>
    <property type="project" value="UniProtKB-KW"/>
</dbReference>
<dbReference type="PANTHER" id="PTHR30346">
    <property type="entry name" value="TRANSCRIPTIONAL DUAL REGULATOR HCAR-RELATED"/>
    <property type="match status" value="1"/>
</dbReference>
<evidence type="ECO:0000259" key="5">
    <source>
        <dbReference type="PROSITE" id="PS50931"/>
    </source>
</evidence>
<keyword evidence="3" id="KW-0238">DNA-binding</keyword>
<keyword evidence="7" id="KW-1185">Reference proteome</keyword>
<protein>
    <submittedName>
        <fullName evidence="6">LysR family transcriptional regulator</fullName>
    </submittedName>
</protein>
<evidence type="ECO:0000256" key="1">
    <source>
        <dbReference type="ARBA" id="ARBA00009437"/>
    </source>
</evidence>
<dbReference type="PROSITE" id="PS50931">
    <property type="entry name" value="HTH_LYSR"/>
    <property type="match status" value="1"/>
</dbReference>
<evidence type="ECO:0000313" key="6">
    <source>
        <dbReference type="EMBL" id="TCC52773.1"/>
    </source>
</evidence>
<evidence type="ECO:0000313" key="7">
    <source>
        <dbReference type="Proteomes" id="UP000293342"/>
    </source>
</evidence>
<dbReference type="EMBL" id="SJKD01000001">
    <property type="protein sequence ID" value="TCC52773.1"/>
    <property type="molecule type" value="Genomic_DNA"/>
</dbReference>
<proteinExistence type="inferred from homology"/>
<organism evidence="6 7">
    <name type="scientific">Kribbella capetownensis</name>
    <dbReference type="NCBI Taxonomy" id="1572659"/>
    <lineage>
        <taxon>Bacteria</taxon>
        <taxon>Bacillati</taxon>
        <taxon>Actinomycetota</taxon>
        <taxon>Actinomycetes</taxon>
        <taxon>Propionibacteriales</taxon>
        <taxon>Kribbellaceae</taxon>
        <taxon>Kribbella</taxon>
    </lineage>
</organism>
<keyword evidence="4" id="KW-0804">Transcription</keyword>
<dbReference type="Pfam" id="PF00126">
    <property type="entry name" value="HTH_1"/>
    <property type="match status" value="1"/>
</dbReference>
<feature type="domain" description="HTH lysR-type" evidence="5">
    <location>
        <begin position="10"/>
        <end position="68"/>
    </location>
</feature>
<evidence type="ECO:0000256" key="2">
    <source>
        <dbReference type="ARBA" id="ARBA00023015"/>
    </source>
</evidence>
<reference evidence="6 7" key="1">
    <citation type="submission" date="2019-02" db="EMBL/GenBank/DDBJ databases">
        <title>Kribbella capetownensis sp. nov. and Kribbella speibonae sp. nov., isolated from soil.</title>
        <authorList>
            <person name="Curtis S.M."/>
            <person name="Norton I."/>
            <person name="Everest G.J."/>
            <person name="Meyers P.R."/>
        </authorList>
    </citation>
    <scope>NUCLEOTIDE SEQUENCE [LARGE SCALE GENOMIC DNA]</scope>
    <source>
        <strain evidence="6 7">YM53</strain>
    </source>
</reference>
<dbReference type="SUPFAM" id="SSF53850">
    <property type="entry name" value="Periplasmic binding protein-like II"/>
    <property type="match status" value="1"/>
</dbReference>